<proteinExistence type="predicted"/>
<accession>A0A1D8KQ07</accession>
<evidence type="ECO:0008006" key="6">
    <source>
        <dbReference type="Google" id="ProtNLM"/>
    </source>
</evidence>
<evidence type="ECO:0000313" key="3">
    <source>
        <dbReference type="EMBL" id="AOV60738.1"/>
    </source>
</evidence>
<dbReference type="OrthoDB" id="12022at10239"/>
<dbReference type="EMBL" id="KU686204">
    <property type="protein sequence ID" value="AOV60281.1"/>
    <property type="molecule type" value="Genomic_DNA"/>
</dbReference>
<dbReference type="GO" id="GO:0006260">
    <property type="term" value="P:DNA replication"/>
    <property type="evidence" value="ECO:0007669"/>
    <property type="project" value="InterPro"/>
</dbReference>
<dbReference type="Gene3D" id="1.20.272.50">
    <property type="entry name" value="Bacteriophage clamp loader A subunit, A' domain"/>
    <property type="match status" value="1"/>
</dbReference>
<dbReference type="KEGG" id="vg:30307719"/>
<evidence type="ECO:0000313" key="2">
    <source>
        <dbReference type="EMBL" id="AOV60509.1"/>
    </source>
</evidence>
<reference evidence="4 5" key="1">
    <citation type="journal article" date="2016" name="Virology">
        <title>The genomic content and context of auxiliary metabolic genes in marine cyanomyoviruses.</title>
        <authorList>
            <person name="Crummett L.T."/>
            <person name="Puxty R.J."/>
            <person name="Weihe C."/>
            <person name="Marston M.F."/>
            <person name="Martiny J.B."/>
        </authorList>
    </citation>
    <scope>NUCLEOTIDE SEQUENCE [LARGE SCALE GENOMIC DNA]</scope>
    <source>
        <strain evidence="1">0808SB05</strain>
        <strain evidence="2">0908SB82</strain>
        <strain evidence="3">1109NB16</strain>
    </source>
</reference>
<gene>
    <name evidence="3" type="ORF">N161109_135</name>
    <name evidence="1" type="ORF">S050808_134</name>
    <name evidence="2" type="ORF">S820908_134</name>
</gene>
<dbReference type="GeneID" id="30307719"/>
<evidence type="ECO:0000313" key="1">
    <source>
        <dbReference type="EMBL" id="AOV60281.1"/>
    </source>
</evidence>
<dbReference type="RefSeq" id="YP_009322570.1">
    <property type="nucleotide sequence ID" value="NC_031922.1"/>
</dbReference>
<evidence type="ECO:0000313" key="4">
    <source>
        <dbReference type="Proteomes" id="UP000202784"/>
    </source>
</evidence>
<dbReference type="Proteomes" id="UP000240393">
    <property type="component" value="Segment"/>
</dbReference>
<dbReference type="GO" id="GO:0003677">
    <property type="term" value="F:DNA binding"/>
    <property type="evidence" value="ECO:0007669"/>
    <property type="project" value="InterPro"/>
</dbReference>
<dbReference type="Proteomes" id="UP000241903">
    <property type="component" value="Segment"/>
</dbReference>
<keyword evidence="4" id="KW-1185">Reference proteome</keyword>
<name>A0A1D8KQ07_9CAUD</name>
<protein>
    <recommendedName>
        <fullName evidence="6">DNA polymerase clamp loader subunit</fullName>
    </recommendedName>
</protein>
<evidence type="ECO:0000313" key="5">
    <source>
        <dbReference type="Proteomes" id="UP000240393"/>
    </source>
</evidence>
<organism evidence="3 4">
    <name type="scientific">Synechococcus phage S-CAM9</name>
    <dbReference type="NCBI Taxonomy" id="1883369"/>
    <lineage>
        <taxon>Viruses</taxon>
        <taxon>Duplodnaviria</taxon>
        <taxon>Heunggongvirae</taxon>
        <taxon>Uroviricota</taxon>
        <taxon>Caudoviricetes</taxon>
        <taxon>Pantevenvirales</taxon>
        <taxon>Kyanoviridae</taxon>
        <taxon>Kanaloavirus</taxon>
        <taxon>Kanaloavirus scam9</taxon>
    </lineage>
</organism>
<dbReference type="EMBL" id="KU686206">
    <property type="protein sequence ID" value="AOV60738.1"/>
    <property type="molecule type" value="Genomic_DNA"/>
</dbReference>
<dbReference type="Proteomes" id="UP000202784">
    <property type="component" value="Segment"/>
</dbReference>
<dbReference type="Pfam" id="PF16790">
    <property type="entry name" value="Phage_clamp_A"/>
    <property type="match status" value="1"/>
</dbReference>
<dbReference type="InterPro" id="IPR031868">
    <property type="entry name" value="Phage_clamp_gp62"/>
</dbReference>
<dbReference type="EMBL" id="KU686205">
    <property type="protein sequence ID" value="AOV60509.1"/>
    <property type="molecule type" value="Genomic_DNA"/>
</dbReference>
<sequence length="126" mass="14997">MELKDWLNSININKKNLIDEDPDCRKEYPPFIINKCLAGHVDTVLYANEMNMSHYLDKDMQYEFFLNSVRKRKRFSPWLRKDKVKDLDVVKSYYGYSNEKAQQALRILSPEQIEFIKSKLETGGKK</sequence>